<dbReference type="Gene3D" id="3.50.50.60">
    <property type="entry name" value="FAD/NAD(P)-binding domain"/>
    <property type="match status" value="1"/>
</dbReference>
<dbReference type="SUPFAM" id="SSF54373">
    <property type="entry name" value="FAD-linked reductases, C-terminal domain"/>
    <property type="match status" value="1"/>
</dbReference>
<evidence type="ECO:0000256" key="3">
    <source>
        <dbReference type="ARBA" id="ARBA00022827"/>
    </source>
</evidence>
<dbReference type="EMBL" id="QGMG01000987">
    <property type="protein sequence ID" value="TVY50848.1"/>
    <property type="molecule type" value="Genomic_DNA"/>
</dbReference>
<organism evidence="7 8">
    <name type="scientific">Lachnellula cervina</name>
    <dbReference type="NCBI Taxonomy" id="1316786"/>
    <lineage>
        <taxon>Eukaryota</taxon>
        <taxon>Fungi</taxon>
        <taxon>Dikarya</taxon>
        <taxon>Ascomycota</taxon>
        <taxon>Pezizomycotina</taxon>
        <taxon>Leotiomycetes</taxon>
        <taxon>Helotiales</taxon>
        <taxon>Lachnaceae</taxon>
        <taxon>Lachnellula</taxon>
    </lineage>
</organism>
<reference evidence="7 8" key="1">
    <citation type="submission" date="2018-05" db="EMBL/GenBank/DDBJ databases">
        <title>Whole genome sequencing for identification of molecular markers to develop diagnostic detection tools for the regulated plant pathogen Lachnellula willkommii.</title>
        <authorList>
            <person name="Giroux E."/>
            <person name="Bilodeau G."/>
        </authorList>
    </citation>
    <scope>NUCLEOTIDE SEQUENCE [LARGE SCALE GENOMIC DNA]</scope>
    <source>
        <strain evidence="7 8">CBS 625.97</strain>
    </source>
</reference>
<dbReference type="OrthoDB" id="16820at2759"/>
<comment type="similarity">
    <text evidence="1">Belongs to the paxM FAD-dependent monooxygenase family.</text>
</comment>
<dbReference type="Pfam" id="PF01494">
    <property type="entry name" value="FAD_binding_3"/>
    <property type="match status" value="1"/>
</dbReference>
<evidence type="ECO:0000313" key="7">
    <source>
        <dbReference type="EMBL" id="TVY50848.1"/>
    </source>
</evidence>
<dbReference type="InterPro" id="IPR036188">
    <property type="entry name" value="FAD/NAD-bd_sf"/>
</dbReference>
<keyword evidence="3" id="KW-0274">FAD</keyword>
<evidence type="ECO:0000256" key="4">
    <source>
        <dbReference type="ARBA" id="ARBA00023002"/>
    </source>
</evidence>
<dbReference type="PANTHER" id="PTHR13789">
    <property type="entry name" value="MONOOXYGENASE"/>
    <property type="match status" value="1"/>
</dbReference>
<evidence type="ECO:0000313" key="8">
    <source>
        <dbReference type="Proteomes" id="UP000481288"/>
    </source>
</evidence>
<gene>
    <name evidence="7" type="primary">OpS4_7</name>
    <name evidence="7" type="ORF">LCER1_G007734</name>
</gene>
<keyword evidence="2" id="KW-0285">Flavoprotein</keyword>
<dbReference type="PANTHER" id="PTHR13789:SF238">
    <property type="entry name" value="PUTATIVE (AFU_ORTHOLOGUE AFUA_2G01680)-RELATED"/>
    <property type="match status" value="1"/>
</dbReference>
<dbReference type="InterPro" id="IPR002938">
    <property type="entry name" value="FAD-bd"/>
</dbReference>
<protein>
    <submittedName>
        <fullName evidence="7">FAD-dependent monooxygenase OpS4</fullName>
    </submittedName>
</protein>
<sequence>MTTANCTPPTALRIVIAGAGLGGLSAAIACALSGHSITVLESAKQLAEIGAGLQITPNASRLLQTWGLPEALWKTAAVPTYVAVHRYSDGKILAMDQGFDEKMRTKYGAPFVDLHRVDLQRAMYARAVALGVQFFFGEKVSQVDFDLPAATTTTGNSYTADLIIGADGVWSRCRQCFLQSNDKPKPTGDLAYRIVLNLNDIKEQVLREWVATPSVHFWIGPGAHAVGYSLRAGQMYNIVLLVPDDLPAGVARQPGSTEELRALFNGWDPILNRFLSNVQTVDKWKLMHREEVESWVHKNATFALIGDSCHPMLPYLAQGANSSIEDGAVLGALLGNYTSKSQLPYALRLFEKLRKARGEAIVRETFKQRHDFHLRNGPEQEARDQLFLSQLGKEITGAFPSRWTCPEVQPWLYGYDALKDVESAIEAETLSSV</sequence>
<feature type="domain" description="FAD-binding" evidence="6">
    <location>
        <begin position="14"/>
        <end position="364"/>
    </location>
</feature>
<keyword evidence="5 7" id="KW-0503">Monooxygenase</keyword>
<evidence type="ECO:0000256" key="2">
    <source>
        <dbReference type="ARBA" id="ARBA00022630"/>
    </source>
</evidence>
<evidence type="ECO:0000256" key="1">
    <source>
        <dbReference type="ARBA" id="ARBA00007992"/>
    </source>
</evidence>
<keyword evidence="8" id="KW-1185">Reference proteome</keyword>
<dbReference type="InterPro" id="IPR050493">
    <property type="entry name" value="FAD-dep_Monooxygenase_BioMet"/>
</dbReference>
<proteinExistence type="inferred from homology"/>
<dbReference type="PRINTS" id="PR00420">
    <property type="entry name" value="RNGMNOXGNASE"/>
</dbReference>
<dbReference type="AlphaFoldDB" id="A0A7D8UNW2"/>
<dbReference type="Proteomes" id="UP000481288">
    <property type="component" value="Unassembled WGS sequence"/>
</dbReference>
<dbReference type="SUPFAM" id="SSF51905">
    <property type="entry name" value="FAD/NAD(P)-binding domain"/>
    <property type="match status" value="1"/>
</dbReference>
<name>A0A7D8UNW2_9HELO</name>
<accession>A0A7D8UNW2</accession>
<dbReference type="GO" id="GO:0071949">
    <property type="term" value="F:FAD binding"/>
    <property type="evidence" value="ECO:0007669"/>
    <property type="project" value="InterPro"/>
</dbReference>
<keyword evidence="4" id="KW-0560">Oxidoreductase</keyword>
<evidence type="ECO:0000256" key="5">
    <source>
        <dbReference type="ARBA" id="ARBA00023033"/>
    </source>
</evidence>
<comment type="caution">
    <text evidence="7">The sequence shown here is derived from an EMBL/GenBank/DDBJ whole genome shotgun (WGS) entry which is preliminary data.</text>
</comment>
<dbReference type="GO" id="GO:0004497">
    <property type="term" value="F:monooxygenase activity"/>
    <property type="evidence" value="ECO:0007669"/>
    <property type="project" value="UniProtKB-KW"/>
</dbReference>
<evidence type="ECO:0000259" key="6">
    <source>
        <dbReference type="Pfam" id="PF01494"/>
    </source>
</evidence>
<dbReference type="FunFam" id="3.50.50.60:FF:000115">
    <property type="entry name" value="Salicylate hydroxylase, putative"/>
    <property type="match status" value="1"/>
</dbReference>